<evidence type="ECO:0000313" key="1">
    <source>
        <dbReference type="EMBL" id="AMX00707.1"/>
    </source>
</evidence>
<dbReference type="RefSeq" id="WP_066791354.1">
    <property type="nucleotide sequence ID" value="NZ_CP014806.1"/>
</dbReference>
<protein>
    <recommendedName>
        <fullName evidence="3">SIMPL domain-containing protein</fullName>
    </recommendedName>
</protein>
<accession>A0A143HGU7</accession>
<dbReference type="InterPro" id="IPR052022">
    <property type="entry name" value="26kDa_periplasmic_antigen"/>
</dbReference>
<dbReference type="InterPro" id="IPR007497">
    <property type="entry name" value="SIMPL/DUF541"/>
</dbReference>
<evidence type="ECO:0008006" key="3">
    <source>
        <dbReference type="Google" id="ProtNLM"/>
    </source>
</evidence>
<dbReference type="OrthoDB" id="9785192at2"/>
<gene>
    <name evidence="1" type="ORF">ATY39_15655</name>
</gene>
<name>A0A143HGU7_9BACL</name>
<dbReference type="EMBL" id="CP014806">
    <property type="protein sequence ID" value="AMX00707.1"/>
    <property type="molecule type" value="Genomic_DNA"/>
</dbReference>
<keyword evidence="2" id="KW-1185">Reference proteome</keyword>
<reference evidence="1 2" key="1">
    <citation type="journal article" date="2016" name="Genome Announc.">
        <title>Whole-Genome Sequence of Rummeliibacillus stabekisii Strain PP9 Isolated from Antarctic Soil.</title>
        <authorList>
            <person name="da Mota F.F."/>
            <person name="Vollu R.E."/>
            <person name="Jurelevicius D."/>
            <person name="Seldin L."/>
        </authorList>
    </citation>
    <scope>NUCLEOTIDE SEQUENCE [LARGE SCALE GENOMIC DNA]</scope>
    <source>
        <strain evidence="1 2">PP9</strain>
    </source>
</reference>
<dbReference type="Gene3D" id="3.30.70.2970">
    <property type="entry name" value="Protein of unknown function (DUF541), domain 2"/>
    <property type="match status" value="1"/>
</dbReference>
<dbReference type="STRING" id="241244.ATY39_15655"/>
<dbReference type="KEGG" id="rst:ATY39_15655"/>
<dbReference type="PANTHER" id="PTHR34387:SF1">
    <property type="entry name" value="PERIPLASMIC IMMUNOGENIC PROTEIN"/>
    <property type="match status" value="1"/>
</dbReference>
<dbReference type="AlphaFoldDB" id="A0A143HGU7"/>
<dbReference type="Proteomes" id="UP000076021">
    <property type="component" value="Chromosome"/>
</dbReference>
<dbReference type="Gene3D" id="3.30.110.170">
    <property type="entry name" value="Protein of unknown function (DUF541), domain 1"/>
    <property type="match status" value="1"/>
</dbReference>
<proteinExistence type="predicted"/>
<dbReference type="GO" id="GO:0006974">
    <property type="term" value="P:DNA damage response"/>
    <property type="evidence" value="ECO:0007669"/>
    <property type="project" value="TreeGrafter"/>
</dbReference>
<sequence length="214" mass="23723">MYYQNMYHMPTSPRLITVTGFGEVAAAPNYVKLQVEVITKAQEARKAQKENAVLMNQVIQSLLSLGIQQEDMQTASYRISPNYDFIDGNQLFRGFEVSNALAVNVREMEKVALVIDTAVKNGANSVSGIVFKLDDAEKYNHQALQLALLNARRKAKAIAATMNVHISSEPIEIEEIQAFEQPLYSRATLANETNTPIEAGLISVSAALKVTFHY</sequence>
<dbReference type="PANTHER" id="PTHR34387">
    <property type="entry name" value="SLR1258 PROTEIN"/>
    <property type="match status" value="1"/>
</dbReference>
<reference evidence="2" key="2">
    <citation type="submission" date="2016-03" db="EMBL/GenBank/DDBJ databases">
        <authorList>
            <person name="Seldin L."/>
        </authorList>
    </citation>
    <scope>NUCLEOTIDE SEQUENCE [LARGE SCALE GENOMIC DNA]</scope>
    <source>
        <strain evidence="2">PP9</strain>
    </source>
</reference>
<evidence type="ECO:0000313" key="2">
    <source>
        <dbReference type="Proteomes" id="UP000076021"/>
    </source>
</evidence>
<organism evidence="1 2">
    <name type="scientific">Rummeliibacillus stabekisii</name>
    <dbReference type="NCBI Taxonomy" id="241244"/>
    <lineage>
        <taxon>Bacteria</taxon>
        <taxon>Bacillati</taxon>
        <taxon>Bacillota</taxon>
        <taxon>Bacilli</taxon>
        <taxon>Bacillales</taxon>
        <taxon>Caryophanaceae</taxon>
        <taxon>Rummeliibacillus</taxon>
    </lineage>
</organism>
<dbReference type="Pfam" id="PF04402">
    <property type="entry name" value="SIMPL"/>
    <property type="match status" value="1"/>
</dbReference>